<accession>A0A2K3KHN0</accession>
<reference evidence="1 2" key="1">
    <citation type="journal article" date="2014" name="Am. J. Bot.">
        <title>Genome assembly and annotation for red clover (Trifolium pratense; Fabaceae).</title>
        <authorList>
            <person name="Istvanek J."/>
            <person name="Jaros M."/>
            <person name="Krenek A."/>
            <person name="Repkova J."/>
        </authorList>
    </citation>
    <scope>NUCLEOTIDE SEQUENCE [LARGE SCALE GENOMIC DNA]</scope>
    <source>
        <strain evidence="2">cv. Tatra</strain>
        <tissue evidence="1">Young leaves</tissue>
    </source>
</reference>
<evidence type="ECO:0000313" key="2">
    <source>
        <dbReference type="Proteomes" id="UP000236291"/>
    </source>
</evidence>
<protein>
    <submittedName>
        <fullName evidence="1">Uncharacterized protein</fullName>
    </submittedName>
</protein>
<organism evidence="1 2">
    <name type="scientific">Trifolium pratense</name>
    <name type="common">Red clover</name>
    <dbReference type="NCBI Taxonomy" id="57577"/>
    <lineage>
        <taxon>Eukaryota</taxon>
        <taxon>Viridiplantae</taxon>
        <taxon>Streptophyta</taxon>
        <taxon>Embryophyta</taxon>
        <taxon>Tracheophyta</taxon>
        <taxon>Spermatophyta</taxon>
        <taxon>Magnoliopsida</taxon>
        <taxon>eudicotyledons</taxon>
        <taxon>Gunneridae</taxon>
        <taxon>Pentapetalae</taxon>
        <taxon>rosids</taxon>
        <taxon>fabids</taxon>
        <taxon>Fabales</taxon>
        <taxon>Fabaceae</taxon>
        <taxon>Papilionoideae</taxon>
        <taxon>50 kb inversion clade</taxon>
        <taxon>NPAAA clade</taxon>
        <taxon>Hologalegina</taxon>
        <taxon>IRL clade</taxon>
        <taxon>Trifolieae</taxon>
        <taxon>Trifolium</taxon>
    </lineage>
</organism>
<comment type="caution">
    <text evidence="1">The sequence shown here is derived from an EMBL/GenBank/DDBJ whole genome shotgun (WGS) entry which is preliminary data.</text>
</comment>
<gene>
    <name evidence="1" type="ORF">L195_g054725</name>
</gene>
<name>A0A2K3KHN0_TRIPR</name>
<proteinExistence type="predicted"/>
<evidence type="ECO:0000313" key="1">
    <source>
        <dbReference type="EMBL" id="PNX65804.1"/>
    </source>
</evidence>
<reference evidence="1 2" key="2">
    <citation type="journal article" date="2017" name="Front. Plant Sci.">
        <title>Gene Classification and Mining of Molecular Markers Useful in Red Clover (Trifolium pratense) Breeding.</title>
        <authorList>
            <person name="Istvanek J."/>
            <person name="Dluhosova J."/>
            <person name="Dluhos P."/>
            <person name="Patkova L."/>
            <person name="Nedelnik J."/>
            <person name="Repkova J."/>
        </authorList>
    </citation>
    <scope>NUCLEOTIDE SEQUENCE [LARGE SCALE GENOMIC DNA]</scope>
    <source>
        <strain evidence="2">cv. Tatra</strain>
        <tissue evidence="1">Young leaves</tissue>
    </source>
</reference>
<sequence>VVGFQSVSGSPTSTMNRKTVVFIRELSRTPQQVGSRIVVRLTGRTRVDHDIILTIGCENLVDMWCLPFLWSGAFDPDVSSELPRTPQQQFAEIYVKCF</sequence>
<dbReference type="AlphaFoldDB" id="A0A2K3KHN0"/>
<dbReference type="EMBL" id="ASHM01096781">
    <property type="protein sequence ID" value="PNX65804.1"/>
    <property type="molecule type" value="Genomic_DNA"/>
</dbReference>
<dbReference type="Proteomes" id="UP000236291">
    <property type="component" value="Unassembled WGS sequence"/>
</dbReference>
<feature type="non-terminal residue" evidence="1">
    <location>
        <position position="1"/>
    </location>
</feature>